<protein>
    <recommendedName>
        <fullName evidence="5">Transmembrane protein</fullName>
    </recommendedName>
</protein>
<sequence length="259" mass="29232">MLSGMYRRHLIVTRLAAFIIGPLPLPSTACVSFASERELSSEPASLFGSQSPPHPSLSFFSRHISLLLLHVKTRKHQHSYTHTLTLTASQRMAPVIPISGAGSGLIPTRTFTQPLRALLARQVVTTVTATPETTEESASNELSGGAIAGIVIGSIVGFLLLLWIVKSCGMWSRPRDWSEKDHHPYDDRRHRGRSPGARHRRRHQHRYHHETSRSKHHRPSYEVDEVRYSQPVTYEKRRPSASPLPPANVYRSSRSRTRY</sequence>
<evidence type="ECO:0000313" key="3">
    <source>
        <dbReference type="EMBL" id="TKW60273.1"/>
    </source>
</evidence>
<proteinExistence type="predicted"/>
<evidence type="ECO:0008006" key="5">
    <source>
        <dbReference type="Google" id="ProtNLM"/>
    </source>
</evidence>
<dbReference type="EMBL" id="PJEX01000001">
    <property type="protein sequence ID" value="TKW60273.1"/>
    <property type="molecule type" value="Genomic_DNA"/>
</dbReference>
<feature type="compositionally biased region" description="Basic and acidic residues" evidence="1">
    <location>
        <begin position="209"/>
        <end position="227"/>
    </location>
</feature>
<feature type="transmembrane region" description="Helical" evidence="2">
    <location>
        <begin position="142"/>
        <end position="165"/>
    </location>
</feature>
<evidence type="ECO:0000313" key="4">
    <source>
        <dbReference type="Proteomes" id="UP000310108"/>
    </source>
</evidence>
<dbReference type="AlphaFoldDB" id="A0A4U6XVZ4"/>
<feature type="compositionally biased region" description="Basic and acidic residues" evidence="1">
    <location>
        <begin position="176"/>
        <end position="189"/>
    </location>
</feature>
<comment type="caution">
    <text evidence="3">The sequence shown here is derived from an EMBL/GenBank/DDBJ whole genome shotgun (WGS) entry which is preliminary data.</text>
</comment>
<gene>
    <name evidence="3" type="ORF">CTA1_4759</name>
</gene>
<keyword evidence="4" id="KW-1185">Reference proteome</keyword>
<keyword evidence="2" id="KW-0812">Transmembrane</keyword>
<name>A0A4U6XVZ4_9PEZI</name>
<feature type="compositionally biased region" description="Basic residues" evidence="1">
    <location>
        <begin position="190"/>
        <end position="208"/>
    </location>
</feature>
<feature type="region of interest" description="Disordered" evidence="1">
    <location>
        <begin position="176"/>
        <end position="259"/>
    </location>
</feature>
<dbReference type="Proteomes" id="UP000310108">
    <property type="component" value="Unassembled WGS sequence"/>
</dbReference>
<organism evidence="3 4">
    <name type="scientific">Colletotrichum tanaceti</name>
    <dbReference type="NCBI Taxonomy" id="1306861"/>
    <lineage>
        <taxon>Eukaryota</taxon>
        <taxon>Fungi</taxon>
        <taxon>Dikarya</taxon>
        <taxon>Ascomycota</taxon>
        <taxon>Pezizomycotina</taxon>
        <taxon>Sordariomycetes</taxon>
        <taxon>Hypocreomycetidae</taxon>
        <taxon>Glomerellales</taxon>
        <taxon>Glomerellaceae</taxon>
        <taxon>Colletotrichum</taxon>
        <taxon>Colletotrichum destructivum species complex</taxon>
    </lineage>
</organism>
<reference evidence="3 4" key="1">
    <citation type="journal article" date="2019" name="PLoS ONE">
        <title>Comparative genome analysis indicates high evolutionary potential of pathogenicity genes in Colletotrichum tanaceti.</title>
        <authorList>
            <person name="Lelwala R.V."/>
            <person name="Korhonen P.K."/>
            <person name="Young N.D."/>
            <person name="Scott J.B."/>
            <person name="Ades P.A."/>
            <person name="Gasser R.B."/>
            <person name="Taylor P.W.J."/>
        </authorList>
    </citation>
    <scope>NUCLEOTIDE SEQUENCE [LARGE SCALE GENOMIC DNA]</scope>
    <source>
        <strain evidence="3">BRIP57314</strain>
    </source>
</reference>
<evidence type="ECO:0000256" key="2">
    <source>
        <dbReference type="SAM" id="Phobius"/>
    </source>
</evidence>
<dbReference type="OrthoDB" id="5423884at2759"/>
<keyword evidence="2" id="KW-0472">Membrane</keyword>
<keyword evidence="2" id="KW-1133">Transmembrane helix</keyword>
<accession>A0A4U6XVZ4</accession>
<evidence type="ECO:0000256" key="1">
    <source>
        <dbReference type="SAM" id="MobiDB-lite"/>
    </source>
</evidence>